<protein>
    <submittedName>
        <fullName evidence="11">D-alanyl-D-alanine carboxypeptidase</fullName>
        <ecNumber evidence="11">3.4.16.4</ecNumber>
    </submittedName>
</protein>
<keyword evidence="8" id="KW-1133">Transmembrane helix</keyword>
<keyword evidence="12" id="KW-1185">Reference proteome</keyword>
<keyword evidence="6" id="KW-0961">Cell wall biogenesis/degradation</keyword>
<keyword evidence="4" id="KW-0133">Cell shape</keyword>
<accession>A0ABU0JSK5</accession>
<name>A0ABU0JSK5_HATLI</name>
<keyword evidence="2 9" id="KW-0732">Signal</keyword>
<keyword evidence="5" id="KW-0573">Peptidoglycan synthesis</keyword>
<evidence type="ECO:0000256" key="5">
    <source>
        <dbReference type="ARBA" id="ARBA00022984"/>
    </source>
</evidence>
<gene>
    <name evidence="11" type="ORF">QOZ93_000893</name>
</gene>
<dbReference type="InterPro" id="IPR012338">
    <property type="entry name" value="Beta-lactam/transpept-like"/>
</dbReference>
<evidence type="ECO:0000256" key="8">
    <source>
        <dbReference type="SAM" id="Phobius"/>
    </source>
</evidence>
<comment type="similarity">
    <text evidence="1 7">Belongs to the peptidase S11 family.</text>
</comment>
<feature type="signal peptide" evidence="9">
    <location>
        <begin position="1"/>
        <end position="24"/>
    </location>
</feature>
<evidence type="ECO:0000256" key="7">
    <source>
        <dbReference type="RuleBase" id="RU004016"/>
    </source>
</evidence>
<evidence type="ECO:0000313" key="12">
    <source>
        <dbReference type="Proteomes" id="UP001224418"/>
    </source>
</evidence>
<dbReference type="PANTHER" id="PTHR21581:SF26">
    <property type="entry name" value="D-ALANYL-D-ALANINE ENDOPEPTIDASE"/>
    <property type="match status" value="1"/>
</dbReference>
<dbReference type="SUPFAM" id="SSF56601">
    <property type="entry name" value="beta-lactamase/transpeptidase-like"/>
    <property type="match status" value="1"/>
</dbReference>
<evidence type="ECO:0000259" key="10">
    <source>
        <dbReference type="Pfam" id="PF00768"/>
    </source>
</evidence>
<dbReference type="PRINTS" id="PR00725">
    <property type="entry name" value="DADACBPTASE1"/>
</dbReference>
<dbReference type="RefSeq" id="WP_307355264.1">
    <property type="nucleotide sequence ID" value="NZ_BAAACJ010000012.1"/>
</dbReference>
<feature type="domain" description="Peptidase S11 D-alanyl-D-alanine carboxypeptidase A N-terminal" evidence="10">
    <location>
        <begin position="28"/>
        <end position="257"/>
    </location>
</feature>
<dbReference type="Gene3D" id="3.40.710.10">
    <property type="entry name" value="DD-peptidase/beta-lactamase superfamily"/>
    <property type="match status" value="1"/>
</dbReference>
<dbReference type="Pfam" id="PF00768">
    <property type="entry name" value="Peptidase_S11"/>
    <property type="match status" value="1"/>
</dbReference>
<dbReference type="Proteomes" id="UP001224418">
    <property type="component" value="Unassembled WGS sequence"/>
</dbReference>
<feature type="chain" id="PRO_5046313966" evidence="9">
    <location>
        <begin position="25"/>
        <end position="413"/>
    </location>
</feature>
<keyword evidence="8" id="KW-0812">Transmembrane</keyword>
<dbReference type="EC" id="3.4.16.4" evidence="11"/>
<evidence type="ECO:0000256" key="6">
    <source>
        <dbReference type="ARBA" id="ARBA00023316"/>
    </source>
</evidence>
<keyword evidence="11" id="KW-0121">Carboxypeptidase</keyword>
<sequence>MRKKISALLLTLTLCFTTTSQVFASETKLPNLKGRAAISYDLDTKEVIYTRNIDQKVYPASITKMLTALVFAEKKTKTDNLKYTDSAFKQPPFSYRLNVHPVKVGDEISAENAMDALLLFSGNDIAYMIADNVGGGQKGFEKLMNDKAKELKMTNSHFITPNGLDDNTNDHYTTAYDLTKLAEASYNNAWVLESMSKKQSEVNFQNGNKALLDNRNKLVGKNGCIAGKTGYTNKAGRCLVALYERNGRHMVGVVMNSEYNYPKDTIVFEDMEKLMDYSYNVKKDVLVKNNSSVTSLKIPYKVLPIIGPTKTLEVPVDVKKDVTYYKNDLKPEKEYKLNNVSAWKLSQDKAIGKLIVTQKDSKQEYELYSKVSKTQILKDNILIYTGILVVLILIILGIVLLVNTIKKHSKKFY</sequence>
<evidence type="ECO:0000256" key="2">
    <source>
        <dbReference type="ARBA" id="ARBA00022729"/>
    </source>
</evidence>
<evidence type="ECO:0000256" key="1">
    <source>
        <dbReference type="ARBA" id="ARBA00007164"/>
    </source>
</evidence>
<evidence type="ECO:0000256" key="9">
    <source>
        <dbReference type="SAM" id="SignalP"/>
    </source>
</evidence>
<dbReference type="InterPro" id="IPR018044">
    <property type="entry name" value="Peptidase_S11"/>
</dbReference>
<dbReference type="PANTHER" id="PTHR21581">
    <property type="entry name" value="D-ALANYL-D-ALANINE CARBOXYPEPTIDASE"/>
    <property type="match status" value="1"/>
</dbReference>
<feature type="transmembrane region" description="Helical" evidence="8">
    <location>
        <begin position="381"/>
        <end position="402"/>
    </location>
</feature>
<evidence type="ECO:0000256" key="4">
    <source>
        <dbReference type="ARBA" id="ARBA00022960"/>
    </source>
</evidence>
<reference evidence="11 12" key="1">
    <citation type="submission" date="2023-07" db="EMBL/GenBank/DDBJ databases">
        <title>Genomic Encyclopedia of Type Strains, Phase IV (KMG-IV): sequencing the most valuable type-strain genomes for metagenomic binning, comparative biology and taxonomic classification.</title>
        <authorList>
            <person name="Goeker M."/>
        </authorList>
    </citation>
    <scope>NUCLEOTIDE SEQUENCE [LARGE SCALE GENOMIC DNA]</scope>
    <source>
        <strain evidence="11 12">DSM 1400</strain>
    </source>
</reference>
<dbReference type="GO" id="GO:0009002">
    <property type="term" value="F:serine-type D-Ala-D-Ala carboxypeptidase activity"/>
    <property type="evidence" value="ECO:0007669"/>
    <property type="project" value="UniProtKB-EC"/>
</dbReference>
<dbReference type="EMBL" id="JAUSWN010000006">
    <property type="protein sequence ID" value="MDQ0479153.1"/>
    <property type="molecule type" value="Genomic_DNA"/>
</dbReference>
<keyword evidence="3 11" id="KW-0378">Hydrolase</keyword>
<dbReference type="InterPro" id="IPR001967">
    <property type="entry name" value="Peptidase_S11_N"/>
</dbReference>
<comment type="caution">
    <text evidence="11">The sequence shown here is derived from an EMBL/GenBank/DDBJ whole genome shotgun (WGS) entry which is preliminary data.</text>
</comment>
<evidence type="ECO:0000313" key="11">
    <source>
        <dbReference type="EMBL" id="MDQ0479153.1"/>
    </source>
</evidence>
<proteinExistence type="inferred from homology"/>
<evidence type="ECO:0000256" key="3">
    <source>
        <dbReference type="ARBA" id="ARBA00022801"/>
    </source>
</evidence>
<organism evidence="11 12">
    <name type="scientific">Hathewaya limosa</name>
    <name type="common">Clostridium limosum</name>
    <dbReference type="NCBI Taxonomy" id="1536"/>
    <lineage>
        <taxon>Bacteria</taxon>
        <taxon>Bacillati</taxon>
        <taxon>Bacillota</taxon>
        <taxon>Clostridia</taxon>
        <taxon>Eubacteriales</taxon>
        <taxon>Clostridiaceae</taxon>
        <taxon>Hathewaya</taxon>
    </lineage>
</organism>
<keyword evidence="8" id="KW-0472">Membrane</keyword>
<keyword evidence="11" id="KW-0645">Protease</keyword>